<proteinExistence type="predicted"/>
<evidence type="ECO:0000256" key="3">
    <source>
        <dbReference type="ARBA" id="ARBA00022553"/>
    </source>
</evidence>
<reference evidence="9" key="1">
    <citation type="submission" date="2025-08" db="UniProtKB">
        <authorList>
            <consortium name="Ensembl"/>
        </authorList>
    </citation>
    <scope>IDENTIFICATION</scope>
</reference>
<evidence type="ECO:0000256" key="5">
    <source>
        <dbReference type="ARBA" id="ARBA00023329"/>
    </source>
</evidence>
<accession>A0A8C9U3K8</accession>
<dbReference type="Ensembl" id="ENSSCAT00000004415.1">
    <property type="protein sequence ID" value="ENSSCAP00000003796.1"/>
    <property type="gene ID" value="ENSSCAG00000003145.1"/>
</dbReference>
<dbReference type="PANTHER" id="PTHR21362">
    <property type="entry name" value="ACROSIN-BINDING PROTEIN"/>
    <property type="match status" value="1"/>
</dbReference>
<evidence type="ECO:0000256" key="1">
    <source>
        <dbReference type="ARBA" id="ARBA00004218"/>
    </source>
</evidence>
<evidence type="ECO:0000256" key="4">
    <source>
        <dbReference type="ARBA" id="ARBA00022729"/>
    </source>
</evidence>
<dbReference type="PANTHER" id="PTHR21362:SF1">
    <property type="entry name" value="ACROSIN-BINDING PROTEIN"/>
    <property type="match status" value="1"/>
</dbReference>
<organism evidence="9 10">
    <name type="scientific">Serinus canaria</name>
    <name type="common">Island canary</name>
    <name type="synonym">Fringilla canaria</name>
    <dbReference type="NCBI Taxonomy" id="9135"/>
    <lineage>
        <taxon>Eukaryota</taxon>
        <taxon>Metazoa</taxon>
        <taxon>Chordata</taxon>
        <taxon>Craniata</taxon>
        <taxon>Vertebrata</taxon>
        <taxon>Euteleostomi</taxon>
        <taxon>Archelosauria</taxon>
        <taxon>Archosauria</taxon>
        <taxon>Dinosauria</taxon>
        <taxon>Saurischia</taxon>
        <taxon>Theropoda</taxon>
        <taxon>Coelurosauria</taxon>
        <taxon>Aves</taxon>
        <taxon>Neognathae</taxon>
        <taxon>Neoaves</taxon>
        <taxon>Telluraves</taxon>
        <taxon>Australaves</taxon>
        <taxon>Passeriformes</taxon>
        <taxon>Passeroidea</taxon>
        <taxon>Fringillidae</taxon>
        <taxon>Carduelinae</taxon>
        <taxon>Serinus</taxon>
    </lineage>
</organism>
<dbReference type="GeneTree" id="ENSGT00960000189321"/>
<dbReference type="AlphaFoldDB" id="A0A8C9U3K8"/>
<evidence type="ECO:0000256" key="7">
    <source>
        <dbReference type="ARBA" id="ARBA00033453"/>
    </source>
</evidence>
<evidence type="ECO:0000256" key="2">
    <source>
        <dbReference type="ARBA" id="ARBA00018940"/>
    </source>
</evidence>
<evidence type="ECO:0000256" key="6">
    <source>
        <dbReference type="ARBA" id="ARBA00032734"/>
    </source>
</evidence>
<name>A0A8C9U3K8_SERCA</name>
<dbReference type="InterPro" id="IPR009865">
    <property type="entry name" value="Proacrosin-bd"/>
</dbReference>
<protein>
    <recommendedName>
        <fullName evidence="2">Acrosin-binding protein</fullName>
    </recommendedName>
    <alternativeName>
        <fullName evidence="6">Acrosin-binding protein, 60 kDa form</fullName>
    </alternativeName>
    <alternativeName>
        <fullName evidence="7">Proacrosin-binding protein sp32</fullName>
    </alternativeName>
</protein>
<keyword evidence="10" id="KW-1185">Reference proteome</keyword>
<evidence type="ECO:0000256" key="8">
    <source>
        <dbReference type="ARBA" id="ARBA00045517"/>
    </source>
</evidence>
<dbReference type="GO" id="GO:0001669">
    <property type="term" value="C:acrosomal vesicle"/>
    <property type="evidence" value="ECO:0007669"/>
    <property type="project" value="UniProtKB-SubCell"/>
</dbReference>
<evidence type="ECO:0000313" key="10">
    <source>
        <dbReference type="Proteomes" id="UP000694409"/>
    </source>
</evidence>
<comment type="function">
    <text evidence="8">Acrosomal protein that maintains proacrosin (pro-ACR) as an enzymatically inactive zymogen in the acrosome. Involved also in the acrosome formation.</text>
</comment>
<evidence type="ECO:0000313" key="9">
    <source>
        <dbReference type="Ensembl" id="ENSSCAP00000003796.1"/>
    </source>
</evidence>
<comment type="subcellular location">
    <subcellularLocation>
        <location evidence="1">Cytoplasmic vesicle</location>
        <location evidence="1">Secretory vesicle</location>
        <location evidence="1">Acrosome</location>
    </subcellularLocation>
</comment>
<dbReference type="Proteomes" id="UP000694409">
    <property type="component" value="Unassembled WGS sequence"/>
</dbReference>
<keyword evidence="4" id="KW-0732">Signal</keyword>
<keyword evidence="3" id="KW-0597">Phosphoprotein</keyword>
<keyword evidence="5" id="KW-0968">Cytoplasmic vesicle</keyword>
<dbReference type="Pfam" id="PF07222">
    <property type="entry name" value="PBP_sp32"/>
    <property type="match status" value="1"/>
</dbReference>
<sequence>TLQTFVGFLPHLLNPNGTVPPHGQAQEPGTPLSDQEYHQFFQFLRITVQARTACQLRELYGCKNSLIQRLDEYENHGVIPSGKANHDSQGQAFGQQCCMVLITRRGNTQDLGRRRGGERWVAILK</sequence>
<dbReference type="GO" id="GO:0005634">
    <property type="term" value="C:nucleus"/>
    <property type="evidence" value="ECO:0007669"/>
    <property type="project" value="TreeGrafter"/>
</dbReference>
<reference evidence="9" key="2">
    <citation type="submission" date="2025-09" db="UniProtKB">
        <authorList>
            <consortium name="Ensembl"/>
        </authorList>
    </citation>
    <scope>IDENTIFICATION</scope>
</reference>